<evidence type="ECO:0000256" key="5">
    <source>
        <dbReference type="ARBA" id="ARBA00022840"/>
    </source>
</evidence>
<feature type="non-terminal residue" evidence="8">
    <location>
        <position position="78"/>
    </location>
</feature>
<keyword evidence="6" id="KW-0496">Mitochondrion</keyword>
<dbReference type="Proteomes" id="UP000485058">
    <property type="component" value="Unassembled WGS sequence"/>
</dbReference>
<evidence type="ECO:0000256" key="4">
    <source>
        <dbReference type="ARBA" id="ARBA00022777"/>
    </source>
</evidence>
<dbReference type="EMBL" id="BLLF01000996">
    <property type="protein sequence ID" value="GFH16423.1"/>
    <property type="molecule type" value="Genomic_DNA"/>
</dbReference>
<evidence type="ECO:0000256" key="1">
    <source>
        <dbReference type="ARBA" id="ARBA00022553"/>
    </source>
</evidence>
<sequence>MLDTLAHGLREVKRKQLVGPCLQLDPFFESLLRSRISRRVLAEQHLQLGLRRPGYVGILCTQLNVAEAVEFAAAKCRQ</sequence>
<name>A0A699Z1L4_HAELA</name>
<organism evidence="8 9">
    <name type="scientific">Haematococcus lacustris</name>
    <name type="common">Green alga</name>
    <name type="synonym">Haematococcus pluvialis</name>
    <dbReference type="NCBI Taxonomy" id="44745"/>
    <lineage>
        <taxon>Eukaryota</taxon>
        <taxon>Viridiplantae</taxon>
        <taxon>Chlorophyta</taxon>
        <taxon>core chlorophytes</taxon>
        <taxon>Chlorophyceae</taxon>
        <taxon>CS clade</taxon>
        <taxon>Chlamydomonadales</taxon>
        <taxon>Haematococcaceae</taxon>
        <taxon>Haematococcus</taxon>
    </lineage>
</organism>
<gene>
    <name evidence="8" type="ORF">HaLaN_12841</name>
</gene>
<dbReference type="PANTHER" id="PTHR11947">
    <property type="entry name" value="PYRUVATE DEHYDROGENASE KINASE"/>
    <property type="match status" value="1"/>
</dbReference>
<keyword evidence="3 6" id="KW-0547">Nucleotide-binding</keyword>
<evidence type="ECO:0000259" key="7">
    <source>
        <dbReference type="Pfam" id="PF10436"/>
    </source>
</evidence>
<dbReference type="PANTHER" id="PTHR11947:SF20">
    <property type="entry name" value="[3-METHYL-2-OXOBUTANOATE DEHYDROGENASE [LIPOAMIDE]] KINASE, MITOCHONDRIAL"/>
    <property type="match status" value="1"/>
</dbReference>
<comment type="subcellular location">
    <subcellularLocation>
        <location evidence="6">Mitochondrion matrix</location>
    </subcellularLocation>
</comment>
<keyword evidence="5 6" id="KW-0067">ATP-binding</keyword>
<keyword evidence="1" id="KW-0597">Phosphoprotein</keyword>
<comment type="caution">
    <text evidence="8">The sequence shown here is derived from an EMBL/GenBank/DDBJ whole genome shotgun (WGS) entry which is preliminary data.</text>
</comment>
<proteinExistence type="inferred from homology"/>
<comment type="similarity">
    <text evidence="6">Belongs to the PDK/BCKDK protein kinase family.</text>
</comment>
<evidence type="ECO:0000313" key="8">
    <source>
        <dbReference type="EMBL" id="GFH16423.1"/>
    </source>
</evidence>
<keyword evidence="2 6" id="KW-0808">Transferase</keyword>
<dbReference type="InterPro" id="IPR039028">
    <property type="entry name" value="BCKD/PDK"/>
</dbReference>
<evidence type="ECO:0000256" key="2">
    <source>
        <dbReference type="ARBA" id="ARBA00022679"/>
    </source>
</evidence>
<dbReference type="GO" id="GO:0005759">
    <property type="term" value="C:mitochondrial matrix"/>
    <property type="evidence" value="ECO:0007669"/>
    <property type="project" value="UniProtKB-SubCell"/>
</dbReference>
<dbReference type="InterPro" id="IPR018955">
    <property type="entry name" value="BCDHK/PDK_N"/>
</dbReference>
<dbReference type="GO" id="GO:0010906">
    <property type="term" value="P:regulation of glucose metabolic process"/>
    <property type="evidence" value="ECO:0007669"/>
    <property type="project" value="TreeGrafter"/>
</dbReference>
<evidence type="ECO:0000256" key="3">
    <source>
        <dbReference type="ARBA" id="ARBA00022741"/>
    </source>
</evidence>
<protein>
    <recommendedName>
        <fullName evidence="6">Protein-serine/threonine kinase</fullName>
        <ecNumber evidence="6">2.7.11.-</ecNumber>
    </recommendedName>
</protein>
<dbReference type="GO" id="GO:0005524">
    <property type="term" value="F:ATP binding"/>
    <property type="evidence" value="ECO:0007669"/>
    <property type="project" value="UniProtKB-UniRule"/>
</dbReference>
<keyword evidence="4 6" id="KW-0418">Kinase</keyword>
<accession>A0A699Z1L4</accession>
<evidence type="ECO:0000313" key="9">
    <source>
        <dbReference type="Proteomes" id="UP000485058"/>
    </source>
</evidence>
<dbReference type="GO" id="GO:0004740">
    <property type="term" value="F:pyruvate dehydrogenase (acetyl-transferring) kinase activity"/>
    <property type="evidence" value="ECO:0007669"/>
    <property type="project" value="TreeGrafter"/>
</dbReference>
<feature type="domain" description="Branched-chain alpha-ketoacid dehydrogenase kinase/Pyruvate dehydrogenase kinase N-terminal" evidence="7">
    <location>
        <begin position="2"/>
        <end position="60"/>
    </location>
</feature>
<keyword evidence="9" id="KW-1185">Reference proteome</keyword>
<dbReference type="EC" id="2.7.11.-" evidence="6"/>
<dbReference type="AlphaFoldDB" id="A0A699Z1L4"/>
<dbReference type="Pfam" id="PF10436">
    <property type="entry name" value="BCDHK_Adom3"/>
    <property type="match status" value="1"/>
</dbReference>
<dbReference type="InterPro" id="IPR036784">
    <property type="entry name" value="AK/P_DHK_N_sf"/>
</dbReference>
<evidence type="ECO:0000256" key="6">
    <source>
        <dbReference type="RuleBase" id="RU366032"/>
    </source>
</evidence>
<dbReference type="SUPFAM" id="SSF69012">
    <property type="entry name" value="alpha-ketoacid dehydrogenase kinase, N-terminal domain"/>
    <property type="match status" value="1"/>
</dbReference>
<reference evidence="8 9" key="1">
    <citation type="submission" date="2020-02" db="EMBL/GenBank/DDBJ databases">
        <title>Draft genome sequence of Haematococcus lacustris strain NIES-144.</title>
        <authorList>
            <person name="Morimoto D."/>
            <person name="Nakagawa S."/>
            <person name="Yoshida T."/>
            <person name="Sawayama S."/>
        </authorList>
    </citation>
    <scope>NUCLEOTIDE SEQUENCE [LARGE SCALE GENOMIC DNA]</scope>
    <source>
        <strain evidence="8 9">NIES-144</strain>
    </source>
</reference>
<dbReference type="Gene3D" id="1.20.140.20">
    <property type="entry name" value="Alpha-ketoacid/pyruvate dehydrogenase kinase, N-terminal domain"/>
    <property type="match status" value="1"/>
</dbReference>